<evidence type="ECO:0000313" key="3">
    <source>
        <dbReference type="Proteomes" id="UP000499080"/>
    </source>
</evidence>
<gene>
    <name evidence="2" type="ORF">AVEN_71527_1</name>
</gene>
<keyword evidence="3" id="KW-1185">Reference proteome</keyword>
<sequence length="88" mass="10281">MQYLSFFILLNKSPAPPTLPKYPGSTEEWRPRQLGYRGRSRNSHHRTRPNPSRRRCVPSSEWDNSTKTMAMLNTEARTLLPIRRLLGT</sequence>
<evidence type="ECO:0000256" key="1">
    <source>
        <dbReference type="SAM" id="MobiDB-lite"/>
    </source>
</evidence>
<evidence type="ECO:0000313" key="2">
    <source>
        <dbReference type="EMBL" id="GBN93148.1"/>
    </source>
</evidence>
<accession>A0A4Y2SXP5</accession>
<feature type="compositionally biased region" description="Basic residues" evidence="1">
    <location>
        <begin position="38"/>
        <end position="56"/>
    </location>
</feature>
<dbReference type="EMBL" id="BGPR01024806">
    <property type="protein sequence ID" value="GBN93148.1"/>
    <property type="molecule type" value="Genomic_DNA"/>
</dbReference>
<name>A0A4Y2SXP5_ARAVE</name>
<feature type="region of interest" description="Disordered" evidence="1">
    <location>
        <begin position="17"/>
        <end position="62"/>
    </location>
</feature>
<dbReference type="AlphaFoldDB" id="A0A4Y2SXP5"/>
<organism evidence="2 3">
    <name type="scientific">Araneus ventricosus</name>
    <name type="common">Orbweaver spider</name>
    <name type="synonym">Epeira ventricosa</name>
    <dbReference type="NCBI Taxonomy" id="182803"/>
    <lineage>
        <taxon>Eukaryota</taxon>
        <taxon>Metazoa</taxon>
        <taxon>Ecdysozoa</taxon>
        <taxon>Arthropoda</taxon>
        <taxon>Chelicerata</taxon>
        <taxon>Arachnida</taxon>
        <taxon>Araneae</taxon>
        <taxon>Araneomorphae</taxon>
        <taxon>Entelegynae</taxon>
        <taxon>Araneoidea</taxon>
        <taxon>Araneidae</taxon>
        <taxon>Araneus</taxon>
    </lineage>
</organism>
<protein>
    <submittedName>
        <fullName evidence="2">Uncharacterized protein</fullName>
    </submittedName>
</protein>
<comment type="caution">
    <text evidence="2">The sequence shown here is derived from an EMBL/GenBank/DDBJ whole genome shotgun (WGS) entry which is preliminary data.</text>
</comment>
<dbReference type="Proteomes" id="UP000499080">
    <property type="component" value="Unassembled WGS sequence"/>
</dbReference>
<proteinExistence type="predicted"/>
<reference evidence="2 3" key="1">
    <citation type="journal article" date="2019" name="Sci. Rep.">
        <title>Orb-weaving spider Araneus ventricosus genome elucidates the spidroin gene catalogue.</title>
        <authorList>
            <person name="Kono N."/>
            <person name="Nakamura H."/>
            <person name="Ohtoshi R."/>
            <person name="Moran D.A.P."/>
            <person name="Shinohara A."/>
            <person name="Yoshida Y."/>
            <person name="Fujiwara M."/>
            <person name="Mori M."/>
            <person name="Tomita M."/>
            <person name="Arakawa K."/>
        </authorList>
    </citation>
    <scope>NUCLEOTIDE SEQUENCE [LARGE SCALE GENOMIC DNA]</scope>
</reference>